<sequence>MSKSPVYQIPQNHSVSPGALLGSLYNGIRRSILRFTAVNELENLSDQQLRDVGIDRHQIEQVAAREIAKLYAK</sequence>
<organism evidence="1 2">
    <name type="scientific">Taklimakanibacter albus</name>
    <dbReference type="NCBI Taxonomy" id="2800327"/>
    <lineage>
        <taxon>Bacteria</taxon>
        <taxon>Pseudomonadati</taxon>
        <taxon>Pseudomonadota</taxon>
        <taxon>Alphaproteobacteria</taxon>
        <taxon>Hyphomicrobiales</taxon>
        <taxon>Aestuariivirgaceae</taxon>
        <taxon>Taklimakanibacter</taxon>
    </lineage>
</organism>
<evidence type="ECO:0000313" key="1">
    <source>
        <dbReference type="EMBL" id="MBK1865339.1"/>
    </source>
</evidence>
<protein>
    <submittedName>
        <fullName evidence="1">DUF1127 domain-containing protein</fullName>
    </submittedName>
</protein>
<name>A0ACC5QY77_9HYPH</name>
<reference evidence="1" key="1">
    <citation type="submission" date="2021-01" db="EMBL/GenBank/DDBJ databases">
        <authorList>
            <person name="Sun Q."/>
        </authorList>
    </citation>
    <scope>NUCLEOTIDE SEQUENCE</scope>
    <source>
        <strain evidence="1">YIM B02566</strain>
    </source>
</reference>
<evidence type="ECO:0000313" key="2">
    <source>
        <dbReference type="Proteomes" id="UP000616151"/>
    </source>
</evidence>
<dbReference type="Proteomes" id="UP000616151">
    <property type="component" value="Unassembled WGS sequence"/>
</dbReference>
<keyword evidence="2" id="KW-1185">Reference proteome</keyword>
<gene>
    <name evidence="1" type="ORF">JHL16_03160</name>
</gene>
<comment type="caution">
    <text evidence="1">The sequence shown here is derived from an EMBL/GenBank/DDBJ whole genome shotgun (WGS) entry which is preliminary data.</text>
</comment>
<dbReference type="EMBL" id="JAENHL010000004">
    <property type="protein sequence ID" value="MBK1865339.1"/>
    <property type="molecule type" value="Genomic_DNA"/>
</dbReference>
<proteinExistence type="predicted"/>
<accession>A0ACC5QY77</accession>